<keyword evidence="2" id="KW-1185">Reference proteome</keyword>
<reference evidence="1 2" key="1">
    <citation type="journal article" date="2019" name="Int. J. Syst. Evol. Microbiol.">
        <title>The Global Catalogue of Microorganisms (GCM) 10K type strain sequencing project: providing services to taxonomists for standard genome sequencing and annotation.</title>
        <authorList>
            <consortium name="The Broad Institute Genomics Platform"/>
            <consortium name="The Broad Institute Genome Sequencing Center for Infectious Disease"/>
            <person name="Wu L."/>
            <person name="Ma J."/>
        </authorList>
    </citation>
    <scope>NUCLEOTIDE SEQUENCE [LARGE SCALE GENOMIC DNA]</scope>
    <source>
        <strain evidence="1 2">JCM 13022</strain>
    </source>
</reference>
<proteinExistence type="predicted"/>
<evidence type="ECO:0000313" key="1">
    <source>
        <dbReference type="EMBL" id="GAA1197195.1"/>
    </source>
</evidence>
<evidence type="ECO:0000313" key="2">
    <source>
        <dbReference type="Proteomes" id="UP001500467"/>
    </source>
</evidence>
<dbReference type="EMBL" id="BAAALM010000005">
    <property type="protein sequence ID" value="GAA1197195.1"/>
    <property type="molecule type" value="Genomic_DNA"/>
</dbReference>
<comment type="caution">
    <text evidence="1">The sequence shown here is derived from an EMBL/GenBank/DDBJ whole genome shotgun (WGS) entry which is preliminary data.</text>
</comment>
<sequence>MDAADRQVWAHVDESFPQLPSGRFLYALANVVTDVVQRGVIRGELQALAYRDGLRAVHFADENRARRVALAKQVAGLELLGTIVVTQIGAAQKLEDCRSRLLTAAAARLQRVEHVSRLVMESRSQADKNDRKTIDIARSRRHLSGRLTIDFARKSTDPVLWVADVIVSAFTVAEKGGDPEPGEVLNDGQVIDVQRLQERGAPGWHAQGPGPAIPRGSGPLLPVTSSNAWQFVATELHLDSNASRFAVEPEQFLAAPIIAD</sequence>
<name>A0ABN1V6T2_9PSEU</name>
<organism evidence="1 2">
    <name type="scientific">Prauserella alba</name>
    <dbReference type="NCBI Taxonomy" id="176898"/>
    <lineage>
        <taxon>Bacteria</taxon>
        <taxon>Bacillati</taxon>
        <taxon>Actinomycetota</taxon>
        <taxon>Actinomycetes</taxon>
        <taxon>Pseudonocardiales</taxon>
        <taxon>Pseudonocardiaceae</taxon>
        <taxon>Prauserella</taxon>
    </lineage>
</organism>
<accession>A0ABN1V6T2</accession>
<protein>
    <submittedName>
        <fullName evidence="1">Uncharacterized protein</fullName>
    </submittedName>
</protein>
<dbReference type="Proteomes" id="UP001500467">
    <property type="component" value="Unassembled WGS sequence"/>
</dbReference>
<dbReference type="RefSeq" id="WP_253856099.1">
    <property type="nucleotide sequence ID" value="NZ_BAAALM010000005.1"/>
</dbReference>
<gene>
    <name evidence="1" type="ORF">GCM10009675_10520</name>
</gene>